<dbReference type="FunFam" id="2.60.120.10:FF:000215">
    <property type="entry name" value="Crp/Fnr family transcriptional regulator"/>
    <property type="match status" value="1"/>
</dbReference>
<dbReference type="PROSITE" id="PS50042">
    <property type="entry name" value="CNMP_BINDING_3"/>
    <property type="match status" value="1"/>
</dbReference>
<evidence type="ECO:0000259" key="4">
    <source>
        <dbReference type="PROSITE" id="PS50042"/>
    </source>
</evidence>
<feature type="domain" description="Cyclic nucleotide-binding" evidence="4">
    <location>
        <begin position="40"/>
        <end position="142"/>
    </location>
</feature>
<dbReference type="InterPro" id="IPR050397">
    <property type="entry name" value="Env_Response_Regulators"/>
</dbReference>
<keyword evidence="2" id="KW-0238">DNA-binding</keyword>
<dbReference type="CDD" id="cd00038">
    <property type="entry name" value="CAP_ED"/>
    <property type="match status" value="1"/>
</dbReference>
<dbReference type="InterPro" id="IPR012318">
    <property type="entry name" value="HTH_CRP"/>
</dbReference>
<dbReference type="PROSITE" id="PS51063">
    <property type="entry name" value="HTH_CRP_2"/>
    <property type="match status" value="1"/>
</dbReference>
<dbReference type="InterPro" id="IPR036388">
    <property type="entry name" value="WH-like_DNA-bd_sf"/>
</dbReference>
<protein>
    <submittedName>
        <fullName evidence="6">Crp/Fnr family transcriptional regulator</fullName>
    </submittedName>
</protein>
<dbReference type="SMART" id="SM00100">
    <property type="entry name" value="cNMP"/>
    <property type="match status" value="1"/>
</dbReference>
<feature type="domain" description="HTH crp-type" evidence="5">
    <location>
        <begin position="174"/>
        <end position="247"/>
    </location>
</feature>
<proteinExistence type="predicted"/>
<dbReference type="OrthoDB" id="7827473at2"/>
<evidence type="ECO:0000256" key="2">
    <source>
        <dbReference type="ARBA" id="ARBA00023125"/>
    </source>
</evidence>
<dbReference type="PANTHER" id="PTHR24567:SF68">
    <property type="entry name" value="DNA-BINDING TRANSCRIPTIONAL DUAL REGULATOR CRP"/>
    <property type="match status" value="1"/>
</dbReference>
<gene>
    <name evidence="6" type="ORF">F8237_04070</name>
</gene>
<organism evidence="6 7">
    <name type="scientific">Bradyrhizobium betae</name>
    <dbReference type="NCBI Taxonomy" id="244734"/>
    <lineage>
        <taxon>Bacteria</taxon>
        <taxon>Pseudomonadati</taxon>
        <taxon>Pseudomonadota</taxon>
        <taxon>Alphaproteobacteria</taxon>
        <taxon>Hyphomicrobiales</taxon>
        <taxon>Nitrobacteraceae</taxon>
        <taxon>Bradyrhizobium</taxon>
    </lineage>
</organism>
<dbReference type="GO" id="GO:0003677">
    <property type="term" value="F:DNA binding"/>
    <property type="evidence" value="ECO:0007669"/>
    <property type="project" value="UniProtKB-KW"/>
</dbReference>
<sequence length="267" mass="29306">MMLQAANVVRGAVPPIVRPAGGSSLLLTENQQWIGGPPPLMDKLTPRERELVLKQGRRKVLNRGQTLFSQGGKHDGIWLIESGRIRVFYTSPLGREITLAYWHVGNFVGGPEVFEGTVHQWSGVASSNCSVVHLPGKELRSLAVEIPNLAIGLIEGLTFKGKCYSALAQMLGTRSITQRLAHLLLHLVELYGVEDADGRVIAAAFTHADIAHMVGATRQWVTISLKRMQEKGIVVTKRSQIVVCRTDVLEEMRGQSGDKGWCTGKRL</sequence>
<dbReference type="SUPFAM" id="SSF51206">
    <property type="entry name" value="cAMP-binding domain-like"/>
    <property type="match status" value="1"/>
</dbReference>
<dbReference type="AlphaFoldDB" id="A0A5P6P0M9"/>
<dbReference type="SUPFAM" id="SSF46785">
    <property type="entry name" value="Winged helix' DNA-binding domain"/>
    <property type="match status" value="1"/>
</dbReference>
<keyword evidence="1" id="KW-0805">Transcription regulation</keyword>
<dbReference type="Gene3D" id="2.60.120.10">
    <property type="entry name" value="Jelly Rolls"/>
    <property type="match status" value="1"/>
</dbReference>
<evidence type="ECO:0000259" key="5">
    <source>
        <dbReference type="PROSITE" id="PS51063"/>
    </source>
</evidence>
<dbReference type="Gene3D" id="1.10.10.10">
    <property type="entry name" value="Winged helix-like DNA-binding domain superfamily/Winged helix DNA-binding domain"/>
    <property type="match status" value="1"/>
</dbReference>
<dbReference type="EMBL" id="CP044543">
    <property type="protein sequence ID" value="QFI71614.1"/>
    <property type="molecule type" value="Genomic_DNA"/>
</dbReference>
<dbReference type="KEGG" id="bbet:F8237_04070"/>
<dbReference type="Pfam" id="PF00027">
    <property type="entry name" value="cNMP_binding"/>
    <property type="match status" value="1"/>
</dbReference>
<keyword evidence="3" id="KW-0804">Transcription</keyword>
<dbReference type="InterPro" id="IPR036390">
    <property type="entry name" value="WH_DNA-bd_sf"/>
</dbReference>
<dbReference type="InterPro" id="IPR000595">
    <property type="entry name" value="cNMP-bd_dom"/>
</dbReference>
<dbReference type="InterPro" id="IPR018490">
    <property type="entry name" value="cNMP-bd_dom_sf"/>
</dbReference>
<dbReference type="GO" id="GO:0003700">
    <property type="term" value="F:DNA-binding transcription factor activity"/>
    <property type="evidence" value="ECO:0007669"/>
    <property type="project" value="TreeGrafter"/>
</dbReference>
<dbReference type="RefSeq" id="WP_151642515.1">
    <property type="nucleotide sequence ID" value="NZ_CP044543.1"/>
</dbReference>
<reference evidence="7" key="1">
    <citation type="submission" date="2019-10" db="EMBL/GenBank/DDBJ databases">
        <title>Complete Genome Sequence of Bradyrhizobium betae type strain PL7HG1T.</title>
        <authorList>
            <person name="Bromfield E.S.P."/>
            <person name="Cloutier S."/>
        </authorList>
    </citation>
    <scope>NUCLEOTIDE SEQUENCE [LARGE SCALE GENOMIC DNA]</scope>
    <source>
        <strain evidence="7">PL7HG1</strain>
    </source>
</reference>
<dbReference type="InterPro" id="IPR014710">
    <property type="entry name" value="RmlC-like_jellyroll"/>
</dbReference>
<dbReference type="Proteomes" id="UP000325641">
    <property type="component" value="Chromosome"/>
</dbReference>
<dbReference type="GO" id="GO:0005829">
    <property type="term" value="C:cytosol"/>
    <property type="evidence" value="ECO:0007669"/>
    <property type="project" value="TreeGrafter"/>
</dbReference>
<dbReference type="PANTHER" id="PTHR24567">
    <property type="entry name" value="CRP FAMILY TRANSCRIPTIONAL REGULATORY PROTEIN"/>
    <property type="match status" value="1"/>
</dbReference>
<evidence type="ECO:0000313" key="7">
    <source>
        <dbReference type="Proteomes" id="UP000325641"/>
    </source>
</evidence>
<evidence type="ECO:0000256" key="1">
    <source>
        <dbReference type="ARBA" id="ARBA00023015"/>
    </source>
</evidence>
<evidence type="ECO:0000256" key="3">
    <source>
        <dbReference type="ARBA" id="ARBA00023163"/>
    </source>
</evidence>
<dbReference type="Pfam" id="PF13545">
    <property type="entry name" value="HTH_Crp_2"/>
    <property type="match status" value="1"/>
</dbReference>
<name>A0A5P6P0M9_9BRAD</name>
<evidence type="ECO:0000313" key="6">
    <source>
        <dbReference type="EMBL" id="QFI71614.1"/>
    </source>
</evidence>
<accession>A0A5P6P0M9</accession>